<evidence type="ECO:0000259" key="5">
    <source>
        <dbReference type="PROSITE" id="PS51094"/>
    </source>
</evidence>
<evidence type="ECO:0000256" key="1">
    <source>
        <dbReference type="ARBA" id="ARBA00022679"/>
    </source>
</evidence>
<dbReference type="SUPFAM" id="SSF52794">
    <property type="entry name" value="PTS system IIB component-like"/>
    <property type="match status" value="1"/>
</dbReference>
<dbReference type="Pfam" id="PF08279">
    <property type="entry name" value="HTH_11"/>
    <property type="match status" value="1"/>
</dbReference>
<dbReference type="Gene3D" id="3.40.930.10">
    <property type="entry name" value="Mannitol-specific EII, Chain A"/>
    <property type="match status" value="1"/>
</dbReference>
<dbReference type="PROSITE" id="PS51372">
    <property type="entry name" value="PRD_2"/>
    <property type="match status" value="1"/>
</dbReference>
<dbReference type="CDD" id="cd05568">
    <property type="entry name" value="PTS_IIB_bgl_like"/>
    <property type="match status" value="1"/>
</dbReference>
<keyword evidence="2" id="KW-0677">Repeat</keyword>
<dbReference type="InterPro" id="IPR013011">
    <property type="entry name" value="PTS_EIIB_2"/>
</dbReference>
<dbReference type="InterPro" id="IPR013196">
    <property type="entry name" value="HTH_11"/>
</dbReference>
<dbReference type="SUPFAM" id="SSF55804">
    <property type="entry name" value="Phoshotransferase/anion transport protein"/>
    <property type="match status" value="1"/>
</dbReference>
<evidence type="ECO:0000313" key="14">
    <source>
        <dbReference type="Proteomes" id="UP000095564"/>
    </source>
</evidence>
<dbReference type="PATRIC" id="fig|245018.3.peg.2611"/>
<evidence type="ECO:0000313" key="10">
    <source>
        <dbReference type="EMBL" id="CUM75765.1"/>
    </source>
</evidence>
<dbReference type="GO" id="GO:0008982">
    <property type="term" value="F:protein-N(PI)-phosphohistidine-sugar phosphotransferase activity"/>
    <property type="evidence" value="ECO:0007669"/>
    <property type="project" value="InterPro"/>
</dbReference>
<feature type="domain" description="PTS EIIB type-2" evidence="6">
    <location>
        <begin position="397"/>
        <end position="483"/>
    </location>
</feature>
<accession>D4MUW7</accession>
<dbReference type="PANTHER" id="PTHR30185:SF18">
    <property type="entry name" value="TRANSCRIPTIONAL REGULATOR MTLR"/>
    <property type="match status" value="1"/>
</dbReference>
<sequence length="684" mass="79938">MSIVYNLDVRCHEMLKYLLYQDGYTSITQLAEEMNISKRSVYYDIRKINEWMEAQHLSELVVERKKGIRIDDEQKAMIRAGLKMIPSELAYVFTPTERVKIIICSILQRNRNLFLDDFMDFCQVSRNTTISDVKEAGRIISEYQLQLIYENGKGYHIKGDLVRKRSIYFSYFSSIADFYKKGILPLDAPEKVQEFLDRLKDIENALDVQYVQGTLYTIAVFFSTIDNRTDVVEFSKKEKMEIMDTKEYEMVSRRFSDLKESEQLYLTLHLLGSRMQSIPVDFMEEESGQESQWLSRILVKAFSRIAGVGFSKERELTEALAAHLKTSMYRYRYGVQLANPMLDNIKNEYGDLFELTARTCKYLEKEIGFPIPEGEIAYITLHFGAFISAGQEKENRLRILIVCPNGVSTANMIWGEIQTLVPDADVVDVCSLREYERAHDYNVVISTVVIENEKDLILVHPILTDNDRMKVLQRCMKYKHENNVSISNITEIASKYMTNDNLQKFKEELIELFSKNSLKQYVEHKKKPQKGLYEILEDPYIRIIKDKFKWQDAIKVSGEVLLENKLIRQSYIDSIIYKTDQYGPYMFITKQVFLAHSEIEDGAQSMGLSMTIFKKPVEFITLDGKQRFAKIILMLSAQDQKSHIRLLNDIMTIFSEQKNEEKLWGQKEILDVKNVLYELLQEEK</sequence>
<dbReference type="PROSITE" id="PS51094">
    <property type="entry name" value="PTS_EIIA_TYPE_2"/>
    <property type="match status" value="1"/>
</dbReference>
<reference evidence="8 15" key="4">
    <citation type="journal article" date="2016" name="Sci. Rep.">
        <title>Accelerated dysbiosis of gut microbiota during aggravation of DSS-induced colitis by a butyrate-producing bacterium.</title>
        <authorList>
            <person name="Zhang Q."/>
            <person name="Wu Y."/>
            <person name="Wang J."/>
            <person name="Wu G."/>
            <person name="Long W."/>
            <person name="Xue Z."/>
            <person name="Wang L."/>
            <person name="Zhang X."/>
            <person name="Pang X."/>
            <person name="Zhao Y."/>
            <person name="Zhao L."/>
            <person name="Zhang C."/>
        </authorList>
    </citation>
    <scope>NUCLEOTIDE SEQUENCE [LARGE SCALE GENOMIC DNA]</scope>
    <source>
        <strain evidence="8 15">BPB5</strain>
    </source>
</reference>
<evidence type="ECO:0000313" key="13">
    <source>
        <dbReference type="Proteomes" id="UP000095553"/>
    </source>
</evidence>
<evidence type="ECO:0000256" key="2">
    <source>
        <dbReference type="ARBA" id="ARBA00022737"/>
    </source>
</evidence>
<protein>
    <submittedName>
        <fullName evidence="10">Probable licABCH operon regulator</fullName>
    </submittedName>
    <submittedName>
        <fullName evidence="9">Transcriptional antiterminator</fullName>
    </submittedName>
</protein>
<dbReference type="Gene3D" id="1.10.1790.10">
    <property type="entry name" value="PRD domain"/>
    <property type="match status" value="1"/>
</dbReference>
<dbReference type="AlphaFoldDB" id="D4MUW7"/>
<dbReference type="EMBL" id="CYXY01000002">
    <property type="protein sequence ID" value="CUM75765.1"/>
    <property type="molecule type" value="Genomic_DNA"/>
</dbReference>
<gene>
    <name evidence="10" type="primary">licR_1</name>
    <name evidence="11" type="synonym">licR_4</name>
    <name evidence="9" type="ORF">CL2_23240</name>
    <name evidence="8" type="ORF">DO83_04540</name>
    <name evidence="11" type="ORF">ERS852520_00582</name>
    <name evidence="10" type="ORF">ERS852571_00425</name>
</gene>
<reference evidence="9 12" key="2">
    <citation type="submission" date="2010-03" db="EMBL/GenBank/DDBJ databases">
        <authorList>
            <person name="Pajon A."/>
        </authorList>
    </citation>
    <scope>NUCLEOTIDE SEQUENCE [LARGE SCALE GENOMIC DNA]</scope>
    <source>
        <strain evidence="9 12">SSC/2</strain>
    </source>
</reference>
<dbReference type="Proteomes" id="UP000008960">
    <property type="component" value="Chromosome"/>
</dbReference>
<dbReference type="InterPro" id="IPR036634">
    <property type="entry name" value="PRD_sf"/>
</dbReference>
<dbReference type="Proteomes" id="UP000095553">
    <property type="component" value="Unassembled WGS sequence"/>
</dbReference>
<dbReference type="Proteomes" id="UP000188159">
    <property type="component" value="Chromosome"/>
</dbReference>
<dbReference type="InterPro" id="IPR016152">
    <property type="entry name" value="PTrfase/Anion_transptr"/>
</dbReference>
<feature type="domain" description="PTS EIIA type-2" evidence="5">
    <location>
        <begin position="534"/>
        <end position="683"/>
    </location>
</feature>
<reference evidence="13 14" key="3">
    <citation type="submission" date="2015-09" db="EMBL/GenBank/DDBJ databases">
        <authorList>
            <consortium name="Pathogen Informatics"/>
        </authorList>
    </citation>
    <scope>NUCLEOTIDE SEQUENCE [LARGE SCALE GENOMIC DNA]</scope>
    <source>
        <strain evidence="11 14">2789STDY5834908</strain>
        <strain evidence="10 13">2789STDY5834959</strain>
    </source>
</reference>
<evidence type="ECO:0000313" key="11">
    <source>
        <dbReference type="EMBL" id="CUP08870.1"/>
    </source>
</evidence>
<evidence type="ECO:0000313" key="15">
    <source>
        <dbReference type="Proteomes" id="UP000188159"/>
    </source>
</evidence>
<reference evidence="9 12" key="1">
    <citation type="submission" date="2010-03" db="EMBL/GenBank/DDBJ databases">
        <title>The genome sequence of Clostridiales sp. SSC/2.</title>
        <authorList>
            <consortium name="metaHIT consortium -- http://www.metahit.eu/"/>
            <person name="Pajon A."/>
            <person name="Turner K."/>
            <person name="Parkhill J."/>
            <person name="Duncan S."/>
            <person name="Flint H."/>
        </authorList>
    </citation>
    <scope>NUCLEOTIDE SEQUENCE [LARGE SCALE GENOMIC DNA]</scope>
    <source>
        <strain evidence="9 12">SSC/2</strain>
    </source>
</reference>
<dbReference type="KEGG" id="bprl:CL2_23240"/>
<keyword evidence="3" id="KW-0805">Transcription regulation</keyword>
<evidence type="ECO:0000256" key="3">
    <source>
        <dbReference type="ARBA" id="ARBA00023015"/>
    </source>
</evidence>
<dbReference type="Pfam" id="PF00359">
    <property type="entry name" value="PTS_EIIA_2"/>
    <property type="match status" value="1"/>
</dbReference>
<evidence type="ECO:0000313" key="9">
    <source>
        <dbReference type="EMBL" id="CBL39183.1"/>
    </source>
</evidence>
<evidence type="ECO:0000313" key="8">
    <source>
        <dbReference type="EMBL" id="AQP38934.1"/>
    </source>
</evidence>
<dbReference type="InterPro" id="IPR036388">
    <property type="entry name" value="WH-like_DNA-bd_sf"/>
</dbReference>
<evidence type="ECO:0000259" key="6">
    <source>
        <dbReference type="PROSITE" id="PS51099"/>
    </source>
</evidence>
<dbReference type="InterPro" id="IPR036095">
    <property type="entry name" value="PTS_EIIB-like_sf"/>
</dbReference>
<dbReference type="GO" id="GO:0006355">
    <property type="term" value="P:regulation of DNA-templated transcription"/>
    <property type="evidence" value="ECO:0007669"/>
    <property type="project" value="InterPro"/>
</dbReference>
<organism evidence="9 12">
    <name type="scientific">Anaerostipes hadrus</name>
    <dbReference type="NCBI Taxonomy" id="649756"/>
    <lineage>
        <taxon>Bacteria</taxon>
        <taxon>Bacillati</taxon>
        <taxon>Bacillota</taxon>
        <taxon>Clostridia</taxon>
        <taxon>Lachnospirales</taxon>
        <taxon>Lachnospiraceae</taxon>
        <taxon>Anaerostipes</taxon>
    </lineage>
</organism>
<feature type="domain" description="PRD" evidence="7">
    <location>
        <begin position="286"/>
        <end position="393"/>
    </location>
</feature>
<dbReference type="EMBL" id="CP012098">
    <property type="protein sequence ID" value="AQP38934.1"/>
    <property type="molecule type" value="Genomic_DNA"/>
</dbReference>
<keyword evidence="4" id="KW-0804">Transcription</keyword>
<dbReference type="Gene3D" id="3.40.50.2300">
    <property type="match status" value="1"/>
</dbReference>
<dbReference type="GO" id="GO:0009401">
    <property type="term" value="P:phosphoenolpyruvate-dependent sugar phosphotransferase system"/>
    <property type="evidence" value="ECO:0007669"/>
    <property type="project" value="InterPro"/>
</dbReference>
<dbReference type="EMBL" id="FP929061">
    <property type="protein sequence ID" value="CBL39183.1"/>
    <property type="molecule type" value="Genomic_DNA"/>
</dbReference>
<evidence type="ECO:0000313" key="12">
    <source>
        <dbReference type="Proteomes" id="UP000008960"/>
    </source>
</evidence>
<dbReference type="InterPro" id="IPR011608">
    <property type="entry name" value="PRD"/>
</dbReference>
<dbReference type="RefSeq" id="WP_015530698.1">
    <property type="nucleotide sequence ID" value="NC_021016.1"/>
</dbReference>
<dbReference type="EMBL" id="CZAU01000003">
    <property type="protein sequence ID" value="CUP08870.1"/>
    <property type="molecule type" value="Genomic_DNA"/>
</dbReference>
<dbReference type="InterPro" id="IPR050661">
    <property type="entry name" value="BglG_antiterminators"/>
</dbReference>
<keyword evidence="1" id="KW-0808">Transferase</keyword>
<dbReference type="Pfam" id="PF00874">
    <property type="entry name" value="PRD"/>
    <property type="match status" value="1"/>
</dbReference>
<dbReference type="Proteomes" id="UP000095564">
    <property type="component" value="Unassembled WGS sequence"/>
</dbReference>
<proteinExistence type="predicted"/>
<dbReference type="PANTHER" id="PTHR30185">
    <property type="entry name" value="CRYPTIC BETA-GLUCOSIDE BGL OPERON ANTITERMINATOR"/>
    <property type="match status" value="1"/>
</dbReference>
<dbReference type="SUPFAM" id="SSF63520">
    <property type="entry name" value="PTS-regulatory domain, PRD"/>
    <property type="match status" value="1"/>
</dbReference>
<dbReference type="PROSITE" id="PS51099">
    <property type="entry name" value="PTS_EIIB_TYPE_2"/>
    <property type="match status" value="1"/>
</dbReference>
<dbReference type="Gene3D" id="1.10.10.10">
    <property type="entry name" value="Winged helix-like DNA-binding domain superfamily/Winged helix DNA-binding domain"/>
    <property type="match status" value="1"/>
</dbReference>
<dbReference type="InterPro" id="IPR002178">
    <property type="entry name" value="PTS_EIIA_type-2_dom"/>
</dbReference>
<name>D4MUW7_ANAHA</name>
<evidence type="ECO:0000256" key="4">
    <source>
        <dbReference type="ARBA" id="ARBA00023163"/>
    </source>
</evidence>
<evidence type="ECO:0000259" key="7">
    <source>
        <dbReference type="PROSITE" id="PS51372"/>
    </source>
</evidence>